<accession>A0ABP8V6Q9</accession>
<comment type="caution">
    <text evidence="1">The sequence shown here is derived from an EMBL/GenBank/DDBJ whole genome shotgun (WGS) entry which is preliminary data.</text>
</comment>
<dbReference type="RefSeq" id="WP_345198088.1">
    <property type="nucleotide sequence ID" value="NZ_BAABFL010000459.1"/>
</dbReference>
<keyword evidence="2" id="KW-1185">Reference proteome</keyword>
<evidence type="ECO:0000313" key="2">
    <source>
        <dbReference type="Proteomes" id="UP001500604"/>
    </source>
</evidence>
<organism evidence="1 2">
    <name type="scientific">Kistimonas scapharcae</name>
    <dbReference type="NCBI Taxonomy" id="1036133"/>
    <lineage>
        <taxon>Bacteria</taxon>
        <taxon>Pseudomonadati</taxon>
        <taxon>Pseudomonadota</taxon>
        <taxon>Gammaproteobacteria</taxon>
        <taxon>Oceanospirillales</taxon>
        <taxon>Endozoicomonadaceae</taxon>
        <taxon>Kistimonas</taxon>
    </lineage>
</organism>
<evidence type="ECO:0008006" key="3">
    <source>
        <dbReference type="Google" id="ProtNLM"/>
    </source>
</evidence>
<gene>
    <name evidence="1" type="ORF">GCM10023116_39530</name>
</gene>
<reference evidence="2" key="1">
    <citation type="journal article" date="2019" name="Int. J. Syst. Evol. Microbiol.">
        <title>The Global Catalogue of Microorganisms (GCM) 10K type strain sequencing project: providing services to taxonomists for standard genome sequencing and annotation.</title>
        <authorList>
            <consortium name="The Broad Institute Genomics Platform"/>
            <consortium name="The Broad Institute Genome Sequencing Center for Infectious Disease"/>
            <person name="Wu L."/>
            <person name="Ma J."/>
        </authorList>
    </citation>
    <scope>NUCLEOTIDE SEQUENCE [LARGE SCALE GENOMIC DNA]</scope>
    <source>
        <strain evidence="2">JCM 17805</strain>
    </source>
</reference>
<dbReference type="EMBL" id="BAABFL010000459">
    <property type="protein sequence ID" value="GAA4651669.1"/>
    <property type="molecule type" value="Genomic_DNA"/>
</dbReference>
<name>A0ABP8V6Q9_9GAMM</name>
<proteinExistence type="predicted"/>
<evidence type="ECO:0000313" key="1">
    <source>
        <dbReference type="EMBL" id="GAA4651669.1"/>
    </source>
</evidence>
<dbReference type="Proteomes" id="UP001500604">
    <property type="component" value="Unassembled WGS sequence"/>
</dbReference>
<protein>
    <recommendedName>
        <fullName evidence="3">Tail fiber assembly protein</fullName>
    </recommendedName>
</protein>
<sequence length="232" mass="25990">MDKRYGYNRQTRHYTGPCPVPAALLDPVNQSAAPADTLPFAPPIPDGHQVVLVNTTFDDWELVADYTGTVYSKADGQPVEHIELGELPTDLTRLAPATPYDEWNDATQSWVTHTAKQLEGTKAAKLQDVNAWADRQLTPLRYLYPEGERDSWPIQRYEAKMWEADNTTPTPYIDALIMDSGETREALLAKILENIRQYDGLTTPVNRQARTLRQAIKAAATVEEVEAIVVPD</sequence>